<comment type="caution">
    <text evidence="1">The sequence shown here is derived from an EMBL/GenBank/DDBJ whole genome shotgun (WGS) entry which is preliminary data.</text>
</comment>
<dbReference type="AlphaFoldDB" id="A0A084T120"/>
<accession>A0A084T120</accession>
<dbReference type="Proteomes" id="UP000028547">
    <property type="component" value="Unassembled WGS sequence"/>
</dbReference>
<proteinExistence type="predicted"/>
<sequence>MEKDYALVTRKRPDGDSLGTCSLPRPHWARVFQALLVASCLVVSMSAAGEELRRVKVPLSVKAHPPDVALGPRLEDWRGGVLSLRVVDAGRLVVMAGAGSHRRGCASF</sequence>
<evidence type="ECO:0000313" key="1">
    <source>
        <dbReference type="EMBL" id="KFA94405.1"/>
    </source>
</evidence>
<gene>
    <name evidence="1" type="ORF">Q664_03005</name>
</gene>
<protein>
    <submittedName>
        <fullName evidence="1">Uncharacterized protein</fullName>
    </submittedName>
</protein>
<dbReference type="EMBL" id="JPMI01000014">
    <property type="protein sequence ID" value="KFA94405.1"/>
    <property type="molecule type" value="Genomic_DNA"/>
</dbReference>
<evidence type="ECO:0000313" key="2">
    <source>
        <dbReference type="Proteomes" id="UP000028547"/>
    </source>
</evidence>
<reference evidence="1 2" key="1">
    <citation type="submission" date="2014-07" db="EMBL/GenBank/DDBJ databases">
        <title>Draft Genome Sequence of Gephyronic Acid Producer, Cystobacter violaceus Strain Cb vi76.</title>
        <authorList>
            <person name="Stevens D.C."/>
            <person name="Young J."/>
            <person name="Carmichael R."/>
            <person name="Tan J."/>
            <person name="Taylor R.E."/>
        </authorList>
    </citation>
    <scope>NUCLEOTIDE SEQUENCE [LARGE SCALE GENOMIC DNA]</scope>
    <source>
        <strain evidence="1 2">Cb vi76</strain>
    </source>
</reference>
<organism evidence="1 2">
    <name type="scientific">Archangium violaceum Cb vi76</name>
    <dbReference type="NCBI Taxonomy" id="1406225"/>
    <lineage>
        <taxon>Bacteria</taxon>
        <taxon>Pseudomonadati</taxon>
        <taxon>Myxococcota</taxon>
        <taxon>Myxococcia</taxon>
        <taxon>Myxococcales</taxon>
        <taxon>Cystobacterineae</taxon>
        <taxon>Archangiaceae</taxon>
        <taxon>Archangium</taxon>
    </lineage>
</organism>
<name>A0A084T120_9BACT</name>